<dbReference type="SUPFAM" id="SSF52540">
    <property type="entry name" value="P-loop containing nucleoside triphosphate hydrolases"/>
    <property type="match status" value="1"/>
</dbReference>
<dbReference type="SUPFAM" id="SSF48403">
    <property type="entry name" value="Ankyrin repeat"/>
    <property type="match status" value="3"/>
</dbReference>
<evidence type="ECO:0000256" key="1">
    <source>
        <dbReference type="ARBA" id="ARBA00022737"/>
    </source>
</evidence>
<dbReference type="EMBL" id="JACGCI010000010">
    <property type="protein sequence ID" value="KAF6761168.1"/>
    <property type="molecule type" value="Genomic_DNA"/>
</dbReference>
<dbReference type="Gene3D" id="3.40.50.300">
    <property type="entry name" value="P-loop containing nucleotide triphosphate hydrolases"/>
    <property type="match status" value="1"/>
</dbReference>
<dbReference type="Pfam" id="PF12796">
    <property type="entry name" value="Ank_2"/>
    <property type="match status" value="3"/>
</dbReference>
<sequence length="1522" mass="170413">MAEAIGVASAVVSLLTLAAQVTKLSYLYVSDYQHASKSQKSYLLEISALSDVLLQVESILDNEDRTFASTFGAQLTTLIDDCRPMLEKLRVELESRAVMEGQAQRFFSDIVWPFKEKEVKQHIETIHRFRSMISNVISLHTHSISIDTQQKINDLRQEQEKRQVVEWLALPEAHNSQVSAMLEEEPCPETMEWFFQTPEYFAWRASPKSLLWCHGKPGVGKSMLSWVMALVNHLLKLTTTFRAATIHQLTPRATVLYHFCSFSGRSQQSSVTVLKLLIQQVLSKATDSQISILLKHREKSSASPKAASLLSALLETCPSNDAFLILDALDEFNDRRTLFPLLKQLVHGGWRVMVTSRQLPDIEDALRSYSQVEVTATKEDLELYVSRRLEESDFESISDNSSIISSIVDKAGGIFLLARLIMDRLLELTTIKAMRLFLANMPSTVHDGYTSSLERILALPPTRSALALRMIGWIARAERRLRISEALHALAYEADTDDIDEDNIPSSRLVLQACVGLVYLEKETSTLKLIHETAYQFFRDVPQLRNIETDIATTSMGYLSLPTLSSPCTDVATLLQRHASKPFLAYAARFWGVHGRRVEGQILPEIRSFLADPRRISSSFQVLQSGEWRGSELAAAVFQSLPSGQQSLHIAAYWGLDATISALLSAGENPWVQDGDGWTPLHWAVSNGHHTSVNILLKFGVNVDAVDSKGWTPLFWAAFRGHPDIAATLLENGCNHRVRDINGWTSLHWAITRRQVDIIKMLLEHHRQFVNRISFIKIPVKTLTVARAKDIISMRDGHERRRRGATEVPLELAAETEDADIFELLLSDFDQNDSEAELSKLKEETLNKWWPSRGFDPPSANIWRALTKGEYHFGQQHYLDRPPEGGSKWKSSMLHVAIKDNKLHVAEMLLELGADPTLAIGHDRRRTALHVATFRKDTRFVELILKANPETVLLKDKNNRTALMQAVMNGFLPVAIVLLDHGSEVNLQDGGGNTPLMLAAGLRSSSESLEFVKELLRRGADPSVQNNKGGMVLHYAPTVEGRTPLDFFIANRGVSTDEETEPVHDRVLLSLLQQCDPSPKHSLSALGQRNWNAFRLLLAHGIEPSSDDLRQTGHSFARSAFENGQLDIFRYLMERGVVFEATTTYSSVIRDLFEEQYWPTKGLKEVERLEASLEALRSFQPALFSQELMTSVLHRVIKVSESEAHFRLLLKYGASIFAVDTWTASEAYTYKRTGLDAFVHAALNGHWKVLSFLVSLLPSFPPPSDHWILQAALDEDIASDDKIRRLLGAMHRAGEFDRTVMEEMSYSKRKDSTPIQLAARRGDLRGLKLLLDVTGSTDMDAADGWGWTLLHWAVHLGHQAVFDLLIERGADVSARAVKWSTEHPRPSGIGEGLDWGGQPLHLAAMYGQKEMARTLLLWGADANALVEELPSYGQVAFGPSALHIALYTGKFYGGSGTLNKDRLEVARILVEAGASVRGVADHLGLDDIVQFEGYEDLWDSVRVGITPQGRLTEIAAEVESQS</sequence>
<dbReference type="PRINTS" id="PR01415">
    <property type="entry name" value="ANKYRIN"/>
</dbReference>
<gene>
    <name evidence="6" type="ORF">DFP72DRAFT_1089924</name>
</gene>
<dbReference type="Pfam" id="PF00023">
    <property type="entry name" value="Ank"/>
    <property type="match status" value="2"/>
</dbReference>
<dbReference type="PANTHER" id="PTHR24198:SF165">
    <property type="entry name" value="ANKYRIN REPEAT-CONTAINING PROTEIN-RELATED"/>
    <property type="match status" value="1"/>
</dbReference>
<dbReference type="InterPro" id="IPR056884">
    <property type="entry name" value="NPHP3-like_N"/>
</dbReference>
<comment type="caution">
    <text evidence="6">The sequence shown here is derived from an EMBL/GenBank/DDBJ whole genome shotgun (WGS) entry which is preliminary data.</text>
</comment>
<evidence type="ECO:0000256" key="3">
    <source>
        <dbReference type="PROSITE-ProRule" id="PRU00023"/>
    </source>
</evidence>
<feature type="repeat" description="ANK" evidence="3">
    <location>
        <begin position="991"/>
        <end position="1027"/>
    </location>
</feature>
<keyword evidence="1" id="KW-0677">Repeat</keyword>
<evidence type="ECO:0000256" key="2">
    <source>
        <dbReference type="ARBA" id="ARBA00023043"/>
    </source>
</evidence>
<dbReference type="InterPro" id="IPR031348">
    <property type="entry name" value="PigL_N"/>
</dbReference>
<dbReference type="OrthoDB" id="7464126at2759"/>
<keyword evidence="7" id="KW-1185">Reference proteome</keyword>
<feature type="domain" description="Azaphilone pigments biosynthesis cluster protein L N-terminal" evidence="4">
    <location>
        <begin position="2"/>
        <end position="151"/>
    </location>
</feature>
<accession>A0A8H6IBJ9</accession>
<feature type="repeat" description="ANK" evidence="3">
    <location>
        <begin position="709"/>
        <end position="741"/>
    </location>
</feature>
<dbReference type="InterPro" id="IPR002110">
    <property type="entry name" value="Ankyrin_rpt"/>
</dbReference>
<organism evidence="6 7">
    <name type="scientific">Ephemerocybe angulata</name>
    <dbReference type="NCBI Taxonomy" id="980116"/>
    <lineage>
        <taxon>Eukaryota</taxon>
        <taxon>Fungi</taxon>
        <taxon>Dikarya</taxon>
        <taxon>Basidiomycota</taxon>
        <taxon>Agaricomycotina</taxon>
        <taxon>Agaricomycetes</taxon>
        <taxon>Agaricomycetidae</taxon>
        <taxon>Agaricales</taxon>
        <taxon>Agaricineae</taxon>
        <taxon>Psathyrellaceae</taxon>
        <taxon>Ephemerocybe</taxon>
    </lineage>
</organism>
<dbReference type="PANTHER" id="PTHR24198">
    <property type="entry name" value="ANKYRIN REPEAT AND PROTEIN KINASE DOMAIN-CONTAINING PROTEIN"/>
    <property type="match status" value="1"/>
</dbReference>
<dbReference type="Gene3D" id="1.25.40.20">
    <property type="entry name" value="Ankyrin repeat-containing domain"/>
    <property type="match status" value="5"/>
</dbReference>
<feature type="repeat" description="ANK" evidence="3">
    <location>
        <begin position="1345"/>
        <end position="1377"/>
    </location>
</feature>
<feature type="domain" description="Nephrocystin 3-like N-terminal" evidence="5">
    <location>
        <begin position="190"/>
        <end position="357"/>
    </location>
</feature>
<dbReference type="Proteomes" id="UP000521943">
    <property type="component" value="Unassembled WGS sequence"/>
</dbReference>
<dbReference type="Pfam" id="PF24883">
    <property type="entry name" value="NPHP3_N"/>
    <property type="match status" value="1"/>
</dbReference>
<dbReference type="PROSITE" id="PS50088">
    <property type="entry name" value="ANK_REPEAT"/>
    <property type="match status" value="7"/>
</dbReference>
<feature type="repeat" description="ANK" evidence="3">
    <location>
        <begin position="1395"/>
        <end position="1427"/>
    </location>
</feature>
<reference evidence="6 7" key="1">
    <citation type="submission" date="2020-07" db="EMBL/GenBank/DDBJ databases">
        <title>Comparative genomics of pyrophilous fungi reveals a link between fire events and developmental genes.</title>
        <authorList>
            <consortium name="DOE Joint Genome Institute"/>
            <person name="Steindorff A.S."/>
            <person name="Carver A."/>
            <person name="Calhoun S."/>
            <person name="Stillman K."/>
            <person name="Liu H."/>
            <person name="Lipzen A."/>
            <person name="Pangilinan J."/>
            <person name="Labutti K."/>
            <person name="Bruns T.D."/>
            <person name="Grigoriev I.V."/>
        </authorList>
    </citation>
    <scope>NUCLEOTIDE SEQUENCE [LARGE SCALE GENOMIC DNA]</scope>
    <source>
        <strain evidence="6 7">CBS 144469</strain>
    </source>
</reference>
<protein>
    <submittedName>
        <fullName evidence="6">Ankyrin repeat-containing domain protein</fullName>
    </submittedName>
</protein>
<evidence type="ECO:0000313" key="6">
    <source>
        <dbReference type="EMBL" id="KAF6761168.1"/>
    </source>
</evidence>
<dbReference type="SMART" id="SM00248">
    <property type="entry name" value="ANK"/>
    <property type="match status" value="17"/>
</dbReference>
<feature type="repeat" description="ANK" evidence="3">
    <location>
        <begin position="676"/>
        <end position="708"/>
    </location>
</feature>
<keyword evidence="2 3" id="KW-0040">ANK repeat</keyword>
<dbReference type="Pfam" id="PF17111">
    <property type="entry name" value="PigL_N"/>
    <property type="match status" value="1"/>
</dbReference>
<evidence type="ECO:0000259" key="5">
    <source>
        <dbReference type="Pfam" id="PF24883"/>
    </source>
</evidence>
<proteinExistence type="predicted"/>
<dbReference type="PROSITE" id="PS50297">
    <property type="entry name" value="ANK_REP_REGION"/>
    <property type="match status" value="7"/>
</dbReference>
<name>A0A8H6IBJ9_9AGAR</name>
<feature type="repeat" description="ANK" evidence="3">
    <location>
        <begin position="958"/>
        <end position="990"/>
    </location>
</feature>
<feature type="repeat" description="ANK" evidence="3">
    <location>
        <begin position="742"/>
        <end position="765"/>
    </location>
</feature>
<evidence type="ECO:0000259" key="4">
    <source>
        <dbReference type="Pfam" id="PF17111"/>
    </source>
</evidence>
<dbReference type="InterPro" id="IPR027417">
    <property type="entry name" value="P-loop_NTPase"/>
</dbReference>
<evidence type="ECO:0000313" key="7">
    <source>
        <dbReference type="Proteomes" id="UP000521943"/>
    </source>
</evidence>
<dbReference type="InterPro" id="IPR036770">
    <property type="entry name" value="Ankyrin_rpt-contain_sf"/>
</dbReference>